<dbReference type="InterPro" id="IPR012910">
    <property type="entry name" value="Plug_dom"/>
</dbReference>
<keyword evidence="3 10" id="KW-1134">Transmembrane beta strand</keyword>
<keyword evidence="15" id="KW-1185">Reference proteome</keyword>
<organism evidence="14 15">
    <name type="scientific">Myroides albus</name>
    <dbReference type="NCBI Taxonomy" id="2562892"/>
    <lineage>
        <taxon>Bacteria</taxon>
        <taxon>Pseudomonadati</taxon>
        <taxon>Bacteroidota</taxon>
        <taxon>Flavobacteriia</taxon>
        <taxon>Flavobacteriales</taxon>
        <taxon>Flavobacteriaceae</taxon>
        <taxon>Myroides</taxon>
    </lineage>
</organism>
<feature type="domain" description="TonB-dependent receptor plug" evidence="13">
    <location>
        <begin position="134"/>
        <end position="221"/>
    </location>
</feature>
<evidence type="ECO:0000256" key="11">
    <source>
        <dbReference type="RuleBase" id="RU003357"/>
    </source>
</evidence>
<dbReference type="AlphaFoldDB" id="A0A6I3LGI0"/>
<dbReference type="EMBL" id="WMJX01000024">
    <property type="protein sequence ID" value="MTG98619.1"/>
    <property type="molecule type" value="Genomic_DNA"/>
</dbReference>
<dbReference type="Gene3D" id="2.60.40.1120">
    <property type="entry name" value="Carboxypeptidase-like, regulatory domain"/>
    <property type="match status" value="1"/>
</dbReference>
<dbReference type="PROSITE" id="PS52016">
    <property type="entry name" value="TONB_DEPENDENT_REC_3"/>
    <property type="match status" value="1"/>
</dbReference>
<reference evidence="14 15" key="1">
    <citation type="submission" date="2019-11" db="EMBL/GenBank/DDBJ databases">
        <title>Genome of Strain BIT-d1.</title>
        <authorList>
            <person name="Yang Y."/>
        </authorList>
    </citation>
    <scope>NUCLEOTIDE SEQUENCE [LARGE SCALE GENOMIC DNA]</scope>
    <source>
        <strain evidence="14 15">BIT-d1</strain>
    </source>
</reference>
<keyword evidence="5" id="KW-0732">Signal</keyword>
<evidence type="ECO:0000256" key="3">
    <source>
        <dbReference type="ARBA" id="ARBA00022452"/>
    </source>
</evidence>
<comment type="subcellular location">
    <subcellularLocation>
        <location evidence="1 10">Cell outer membrane</location>
        <topology evidence="1 10">Multi-pass membrane protein</topology>
    </subcellularLocation>
</comment>
<dbReference type="GO" id="GO:0044718">
    <property type="term" value="P:siderophore transmembrane transport"/>
    <property type="evidence" value="ECO:0007669"/>
    <property type="project" value="TreeGrafter"/>
</dbReference>
<dbReference type="InterPro" id="IPR000531">
    <property type="entry name" value="Beta-barrel_TonB"/>
</dbReference>
<dbReference type="InterPro" id="IPR036942">
    <property type="entry name" value="Beta-barrel_TonB_sf"/>
</dbReference>
<dbReference type="PANTHER" id="PTHR30069">
    <property type="entry name" value="TONB-DEPENDENT OUTER MEMBRANE RECEPTOR"/>
    <property type="match status" value="1"/>
</dbReference>
<dbReference type="InterPro" id="IPR008969">
    <property type="entry name" value="CarboxyPept-like_regulatory"/>
</dbReference>
<dbReference type="SUPFAM" id="SSF56935">
    <property type="entry name" value="Porins"/>
    <property type="match status" value="1"/>
</dbReference>
<evidence type="ECO:0000256" key="8">
    <source>
        <dbReference type="ARBA" id="ARBA00023170"/>
    </source>
</evidence>
<evidence type="ECO:0000259" key="12">
    <source>
        <dbReference type="Pfam" id="PF00593"/>
    </source>
</evidence>
<dbReference type="OrthoDB" id="9812892at2"/>
<evidence type="ECO:0000256" key="4">
    <source>
        <dbReference type="ARBA" id="ARBA00022692"/>
    </source>
</evidence>
<proteinExistence type="inferred from homology"/>
<comment type="similarity">
    <text evidence="10 11">Belongs to the TonB-dependent receptor family.</text>
</comment>
<keyword evidence="6 11" id="KW-0798">TonB box</keyword>
<evidence type="ECO:0000256" key="5">
    <source>
        <dbReference type="ARBA" id="ARBA00022729"/>
    </source>
</evidence>
<dbReference type="Pfam" id="PF07715">
    <property type="entry name" value="Plug"/>
    <property type="match status" value="1"/>
</dbReference>
<keyword evidence="7 10" id="KW-0472">Membrane</keyword>
<gene>
    <name evidence="14" type="ORF">GJV76_10855</name>
</gene>
<keyword evidence="2 10" id="KW-0813">Transport</keyword>
<keyword evidence="9 10" id="KW-0998">Cell outer membrane</keyword>
<evidence type="ECO:0000256" key="7">
    <source>
        <dbReference type="ARBA" id="ARBA00023136"/>
    </source>
</evidence>
<dbReference type="GO" id="GO:0009279">
    <property type="term" value="C:cell outer membrane"/>
    <property type="evidence" value="ECO:0007669"/>
    <property type="project" value="UniProtKB-SubCell"/>
</dbReference>
<dbReference type="Pfam" id="PF00593">
    <property type="entry name" value="TonB_dep_Rec_b-barrel"/>
    <property type="match status" value="1"/>
</dbReference>
<evidence type="ECO:0000256" key="10">
    <source>
        <dbReference type="PROSITE-ProRule" id="PRU01360"/>
    </source>
</evidence>
<evidence type="ECO:0000256" key="9">
    <source>
        <dbReference type="ARBA" id="ARBA00023237"/>
    </source>
</evidence>
<evidence type="ECO:0000256" key="1">
    <source>
        <dbReference type="ARBA" id="ARBA00004571"/>
    </source>
</evidence>
<dbReference type="Proteomes" id="UP000438760">
    <property type="component" value="Unassembled WGS sequence"/>
</dbReference>
<evidence type="ECO:0000259" key="13">
    <source>
        <dbReference type="Pfam" id="PF07715"/>
    </source>
</evidence>
<keyword evidence="4 10" id="KW-0812">Transmembrane</keyword>
<comment type="caution">
    <text evidence="14">The sequence shown here is derived from an EMBL/GenBank/DDBJ whole genome shotgun (WGS) entry which is preliminary data.</text>
</comment>
<feature type="domain" description="TonB-dependent receptor-like beta-barrel" evidence="12">
    <location>
        <begin position="327"/>
        <end position="769"/>
    </location>
</feature>
<dbReference type="Gene3D" id="2.170.130.10">
    <property type="entry name" value="TonB-dependent receptor, plug domain"/>
    <property type="match status" value="1"/>
</dbReference>
<accession>A0A6I3LGI0</accession>
<sequence>MKWQLTLFLILFPCLGYSQVIDQLQGQVVDGLNQTVANATVYLLEADKQEKTDAQGRFSFDVVIKGNYTLLVEVSNPLQEGMIHLSKDADWKNVSIKVKPKDRLLDNITIQAKSKSERLQHAAIKSDIVQVQTSAIKSASIEELISSTPGVKVRSIGGLGANSNIIVGGFTGNAVRFLVDDIPMDYLGSSYGINKVPTNMLERVEVYKGVLPSKIGIDALGSAINLVTLEKKETAATVSYETGSYNTHIGSVNASVLLSPNWSLGTNSFYNYSDNNFKVNNLPYLEEKTGNTTYIKAKLFHNSFEQANMQFYLQGNDFSWADKISFSVHSYELSKDIQNDAYSRARAFGKAYRKEKGRFIPSLTYKKAFLNHRLQWSQFLVYSKIDYELFDKTKNVYYDWKGNAHQTVSSSEMGNLVIKDGYLKNTQSQFTTRGNLSYLLSDYVLIENNTVFSHYNTKSTLDELNSSGTNYQKLVSSFAIDFTLFESRVFLNTQVKFLHGHLKAKYNASDNPHELLVKEKTVSKTGMSFSQAVKYQIDKQNYIRFSYENTYRLPDKEEFFGDNNFVISNYDLNPEKSYNLNLGYTFTNKKLAAQVNTYYRKTTDLIRLKDINQYQAVFLNLDKVKGFGVEVDVNYKPIKHLAFSANLTWNDFRLESSKDNLLNTQHYKKARIANMPFYYTNFSVSYNFKDVLLIDSDLSLYWNYSYVHQYYLDFIEKQFEPNGLLGLWGDSKINTSRIIPVQHLNNLGIVYQKHIGRHQVAVAAEVKNLFNHEIYNEFKMQNPGRNYRVKLTYSF</sequence>
<keyword evidence="8 14" id="KW-0675">Receptor</keyword>
<dbReference type="RefSeq" id="WP_155092642.1">
    <property type="nucleotide sequence ID" value="NZ_WMJX01000024.1"/>
</dbReference>
<evidence type="ECO:0000256" key="6">
    <source>
        <dbReference type="ARBA" id="ARBA00023077"/>
    </source>
</evidence>
<dbReference type="GO" id="GO:0015344">
    <property type="term" value="F:siderophore uptake transmembrane transporter activity"/>
    <property type="evidence" value="ECO:0007669"/>
    <property type="project" value="TreeGrafter"/>
</dbReference>
<dbReference type="Gene3D" id="2.40.170.20">
    <property type="entry name" value="TonB-dependent receptor, beta-barrel domain"/>
    <property type="match status" value="1"/>
</dbReference>
<evidence type="ECO:0000313" key="15">
    <source>
        <dbReference type="Proteomes" id="UP000438760"/>
    </source>
</evidence>
<protein>
    <submittedName>
        <fullName evidence="14">TonB-dependent receptor</fullName>
    </submittedName>
</protein>
<evidence type="ECO:0000313" key="14">
    <source>
        <dbReference type="EMBL" id="MTG98619.1"/>
    </source>
</evidence>
<dbReference type="PANTHER" id="PTHR30069:SF29">
    <property type="entry name" value="HEMOGLOBIN AND HEMOGLOBIN-HAPTOGLOBIN-BINDING PROTEIN 1-RELATED"/>
    <property type="match status" value="1"/>
</dbReference>
<name>A0A6I3LGI0_9FLAO</name>
<dbReference type="InterPro" id="IPR037066">
    <property type="entry name" value="Plug_dom_sf"/>
</dbReference>
<dbReference type="SUPFAM" id="SSF49464">
    <property type="entry name" value="Carboxypeptidase regulatory domain-like"/>
    <property type="match status" value="1"/>
</dbReference>
<dbReference type="InterPro" id="IPR039426">
    <property type="entry name" value="TonB-dep_rcpt-like"/>
</dbReference>
<evidence type="ECO:0000256" key="2">
    <source>
        <dbReference type="ARBA" id="ARBA00022448"/>
    </source>
</evidence>